<feature type="signal peptide" evidence="1">
    <location>
        <begin position="1"/>
        <end position="18"/>
    </location>
</feature>
<dbReference type="AlphaFoldDB" id="A0AAV4JI75"/>
<keyword evidence="1" id="KW-0732">Signal</keyword>
<name>A0AAV4JI75_9GAST</name>
<gene>
    <name evidence="2" type="ORF">ElyMa_003332200</name>
</gene>
<sequence length="74" mass="8138">MKLLFALFLIAMVACAWAHPDKRGLWEDLQKEASKILQCEATLDKAVCLDCCASTTWIHPTELTACNTACGILP</sequence>
<dbReference type="EMBL" id="BMAT01006857">
    <property type="protein sequence ID" value="GFS21172.1"/>
    <property type="molecule type" value="Genomic_DNA"/>
</dbReference>
<evidence type="ECO:0000313" key="3">
    <source>
        <dbReference type="Proteomes" id="UP000762676"/>
    </source>
</evidence>
<organism evidence="2 3">
    <name type="scientific">Elysia marginata</name>
    <dbReference type="NCBI Taxonomy" id="1093978"/>
    <lineage>
        <taxon>Eukaryota</taxon>
        <taxon>Metazoa</taxon>
        <taxon>Spiralia</taxon>
        <taxon>Lophotrochozoa</taxon>
        <taxon>Mollusca</taxon>
        <taxon>Gastropoda</taxon>
        <taxon>Heterobranchia</taxon>
        <taxon>Euthyneura</taxon>
        <taxon>Panpulmonata</taxon>
        <taxon>Sacoglossa</taxon>
        <taxon>Placobranchoidea</taxon>
        <taxon>Plakobranchidae</taxon>
        <taxon>Elysia</taxon>
    </lineage>
</organism>
<proteinExistence type="predicted"/>
<dbReference type="PROSITE" id="PS51257">
    <property type="entry name" value="PROKAR_LIPOPROTEIN"/>
    <property type="match status" value="1"/>
</dbReference>
<dbReference type="Proteomes" id="UP000762676">
    <property type="component" value="Unassembled WGS sequence"/>
</dbReference>
<evidence type="ECO:0000256" key="1">
    <source>
        <dbReference type="SAM" id="SignalP"/>
    </source>
</evidence>
<comment type="caution">
    <text evidence="2">The sequence shown here is derived from an EMBL/GenBank/DDBJ whole genome shotgun (WGS) entry which is preliminary data.</text>
</comment>
<evidence type="ECO:0000313" key="2">
    <source>
        <dbReference type="EMBL" id="GFS21172.1"/>
    </source>
</evidence>
<reference evidence="2 3" key="1">
    <citation type="journal article" date="2021" name="Elife">
        <title>Chloroplast acquisition without the gene transfer in kleptoplastic sea slugs, Plakobranchus ocellatus.</title>
        <authorList>
            <person name="Maeda T."/>
            <person name="Takahashi S."/>
            <person name="Yoshida T."/>
            <person name="Shimamura S."/>
            <person name="Takaki Y."/>
            <person name="Nagai Y."/>
            <person name="Toyoda A."/>
            <person name="Suzuki Y."/>
            <person name="Arimoto A."/>
            <person name="Ishii H."/>
            <person name="Satoh N."/>
            <person name="Nishiyama T."/>
            <person name="Hasebe M."/>
            <person name="Maruyama T."/>
            <person name="Minagawa J."/>
            <person name="Obokata J."/>
            <person name="Shigenobu S."/>
        </authorList>
    </citation>
    <scope>NUCLEOTIDE SEQUENCE [LARGE SCALE GENOMIC DNA]</scope>
</reference>
<protein>
    <submittedName>
        <fullName evidence="2">Uncharacterized protein</fullName>
    </submittedName>
</protein>
<keyword evidence="3" id="KW-1185">Reference proteome</keyword>
<feature type="chain" id="PRO_5043472737" evidence="1">
    <location>
        <begin position="19"/>
        <end position="74"/>
    </location>
</feature>
<accession>A0AAV4JI75</accession>